<evidence type="ECO:0000256" key="3">
    <source>
        <dbReference type="SAM" id="MobiDB-lite"/>
    </source>
</evidence>
<evidence type="ECO:0000256" key="2">
    <source>
        <dbReference type="PROSITE-ProRule" id="PRU00317"/>
    </source>
</evidence>
<keyword evidence="1" id="KW-0677">Repeat</keyword>
<evidence type="ECO:0000313" key="4">
    <source>
        <dbReference type="EMBL" id="CAG6582415.1"/>
    </source>
</evidence>
<dbReference type="InterPro" id="IPR011989">
    <property type="entry name" value="ARM-like"/>
</dbReference>
<dbReference type="EMBL" id="HBUE01202623">
    <property type="protein sequence ID" value="CAG6530582.1"/>
    <property type="molecule type" value="Transcribed_RNA"/>
</dbReference>
<evidence type="ECO:0000256" key="1">
    <source>
        <dbReference type="ARBA" id="ARBA00022737"/>
    </source>
</evidence>
<organism evidence="4">
    <name type="scientific">Culex pipiens</name>
    <name type="common">House mosquito</name>
    <dbReference type="NCBI Taxonomy" id="7175"/>
    <lineage>
        <taxon>Eukaryota</taxon>
        <taxon>Metazoa</taxon>
        <taxon>Ecdysozoa</taxon>
        <taxon>Arthropoda</taxon>
        <taxon>Hexapoda</taxon>
        <taxon>Insecta</taxon>
        <taxon>Pterygota</taxon>
        <taxon>Neoptera</taxon>
        <taxon>Endopterygota</taxon>
        <taxon>Diptera</taxon>
        <taxon>Nematocera</taxon>
        <taxon>Culicoidea</taxon>
        <taxon>Culicidae</taxon>
        <taxon>Culicinae</taxon>
        <taxon>Culicini</taxon>
        <taxon>Culex</taxon>
        <taxon>Culex</taxon>
    </lineage>
</organism>
<feature type="region of interest" description="Disordered" evidence="3">
    <location>
        <begin position="116"/>
        <end position="147"/>
    </location>
</feature>
<dbReference type="Gene3D" id="1.25.10.10">
    <property type="entry name" value="Leucine-rich Repeat Variant"/>
    <property type="match status" value="1"/>
</dbReference>
<protein>
    <submittedName>
        <fullName evidence="4">Maternal protein pumilio</fullName>
    </submittedName>
</protein>
<reference evidence="4" key="1">
    <citation type="submission" date="2021-05" db="EMBL/GenBank/DDBJ databases">
        <authorList>
            <person name="Alioto T."/>
            <person name="Alioto T."/>
            <person name="Gomez Garrido J."/>
        </authorList>
    </citation>
    <scope>NUCLEOTIDE SEQUENCE</scope>
</reference>
<accession>A0A8D8NYV4</accession>
<dbReference type="EMBL" id="HBUE01308816">
    <property type="protein sequence ID" value="CAG6582415.1"/>
    <property type="molecule type" value="Transcribed_RNA"/>
</dbReference>
<proteinExistence type="predicted"/>
<dbReference type="PROSITE" id="PS50302">
    <property type="entry name" value="PUM"/>
    <property type="match status" value="1"/>
</dbReference>
<feature type="repeat" description="Pumilio" evidence="2">
    <location>
        <begin position="36"/>
        <end position="75"/>
    </location>
</feature>
<dbReference type="InterPro" id="IPR001313">
    <property type="entry name" value="Pumilio_RNA-bd_rpt"/>
</dbReference>
<name>A0A8D8NYV4_CULPI</name>
<dbReference type="AlphaFoldDB" id="A0A8D8NYV4"/>
<dbReference type="GO" id="GO:0003723">
    <property type="term" value="F:RNA binding"/>
    <property type="evidence" value="ECO:0007669"/>
    <property type="project" value="InterPro"/>
</dbReference>
<sequence length="147" mass="16394">MLFDSVMQPAEADAVPGLPGMFVLIKVSRNQHYQNNLMRDPNNHIVVFSQDQHGPRIIQKKMKLDSSEQKQALIKNIPSEGQLQIVPELYGLVIPARKAGQVRPVRTRFARQSLRVSKLAAGKDGASSTSGHPPGRHQKFQAGRDHR</sequence>